<dbReference type="NCBIfam" id="TIGR00099">
    <property type="entry name" value="Cof-subfamily"/>
    <property type="match status" value="1"/>
</dbReference>
<dbReference type="PROSITE" id="PS01229">
    <property type="entry name" value="COF_2"/>
    <property type="match status" value="1"/>
</dbReference>
<dbReference type="PANTHER" id="PTHR10000">
    <property type="entry name" value="PHOSPHOSERINE PHOSPHATASE"/>
    <property type="match status" value="1"/>
</dbReference>
<dbReference type="GO" id="GO:0005829">
    <property type="term" value="C:cytosol"/>
    <property type="evidence" value="ECO:0007669"/>
    <property type="project" value="TreeGrafter"/>
</dbReference>
<dbReference type="NCBIfam" id="TIGR01484">
    <property type="entry name" value="HAD-SF-IIB"/>
    <property type="match status" value="1"/>
</dbReference>
<dbReference type="InterPro" id="IPR036412">
    <property type="entry name" value="HAD-like_sf"/>
</dbReference>
<comment type="caution">
    <text evidence="1">The sequence shown here is derived from an EMBL/GenBank/DDBJ whole genome shotgun (WGS) entry which is preliminary data.</text>
</comment>
<dbReference type="Gene3D" id="3.30.1240.10">
    <property type="match status" value="1"/>
</dbReference>
<evidence type="ECO:0008006" key="3">
    <source>
        <dbReference type="Google" id="ProtNLM"/>
    </source>
</evidence>
<proteinExistence type="predicted"/>
<dbReference type="PANTHER" id="PTHR10000:SF55">
    <property type="entry name" value="5-AMINO-6-(5-PHOSPHO-D-RIBITYLAMINO)URACIL PHOSPHATASE YCSE"/>
    <property type="match status" value="1"/>
</dbReference>
<dbReference type="InterPro" id="IPR023214">
    <property type="entry name" value="HAD_sf"/>
</dbReference>
<reference evidence="1 2" key="1">
    <citation type="submission" date="2016-10" db="EMBL/GenBank/DDBJ databases">
        <title>Draft genome sequences of four alkaliphilic bacteria belonging to the Anaerobacillus genus.</title>
        <authorList>
            <person name="Bassil N.M."/>
            <person name="Lloyd J.R."/>
        </authorList>
    </citation>
    <scope>NUCLEOTIDE SEQUENCE [LARGE SCALE GENOMIC DNA]</scope>
    <source>
        <strain evidence="1 2">DSM 22531</strain>
    </source>
</reference>
<dbReference type="GO" id="GO:0016791">
    <property type="term" value="F:phosphatase activity"/>
    <property type="evidence" value="ECO:0007669"/>
    <property type="project" value="TreeGrafter"/>
</dbReference>
<dbReference type="Pfam" id="PF08282">
    <property type="entry name" value="Hydrolase_3"/>
    <property type="match status" value="1"/>
</dbReference>
<dbReference type="SFLD" id="SFLDG01144">
    <property type="entry name" value="C2.B.4:_PGP_Like"/>
    <property type="match status" value="1"/>
</dbReference>
<dbReference type="SFLD" id="SFLDS00003">
    <property type="entry name" value="Haloacid_Dehalogenase"/>
    <property type="match status" value="1"/>
</dbReference>
<dbReference type="GO" id="GO:0000287">
    <property type="term" value="F:magnesium ion binding"/>
    <property type="evidence" value="ECO:0007669"/>
    <property type="project" value="TreeGrafter"/>
</dbReference>
<dbReference type="Proteomes" id="UP000180057">
    <property type="component" value="Unassembled WGS sequence"/>
</dbReference>
<dbReference type="InterPro" id="IPR006379">
    <property type="entry name" value="HAD-SF_hydro_IIB"/>
</dbReference>
<dbReference type="CDD" id="cd07516">
    <property type="entry name" value="HAD_Pase"/>
    <property type="match status" value="1"/>
</dbReference>
<evidence type="ECO:0000313" key="2">
    <source>
        <dbReference type="Proteomes" id="UP000180057"/>
    </source>
</evidence>
<protein>
    <recommendedName>
        <fullName evidence="3">Hydrolase</fullName>
    </recommendedName>
</protein>
<keyword evidence="2" id="KW-1185">Reference proteome</keyword>
<organism evidence="1 2">
    <name type="scientific">Anaerobacillus alkalidiazotrophicus</name>
    <dbReference type="NCBI Taxonomy" id="472963"/>
    <lineage>
        <taxon>Bacteria</taxon>
        <taxon>Bacillati</taxon>
        <taxon>Bacillota</taxon>
        <taxon>Bacilli</taxon>
        <taxon>Bacillales</taxon>
        <taxon>Bacillaceae</taxon>
        <taxon>Anaerobacillus</taxon>
    </lineage>
</organism>
<dbReference type="EMBL" id="MLQS01000014">
    <property type="protein sequence ID" value="OIJ20363.1"/>
    <property type="molecule type" value="Genomic_DNA"/>
</dbReference>
<dbReference type="SUPFAM" id="SSF56784">
    <property type="entry name" value="HAD-like"/>
    <property type="match status" value="1"/>
</dbReference>
<dbReference type="InterPro" id="IPR000150">
    <property type="entry name" value="Cof"/>
</dbReference>
<name>A0A1S2M763_9BACI</name>
<dbReference type="STRING" id="472963.BKP45_09915"/>
<sequence>MKDFDNLSLTVIGSGGVKLKLIATDMDGTLVDHMRELPGENAKAILAAQEGGILVVVATGRDYTEAIKPLKEAGIRCPIICVNGAEIRSEEGEIIDSTPLSTKQFREIETILGSLDIYYEIYTTKGAFTKDRKQALQVVIDVIESTGFDASEKEALQIAERRFQQGEITYVESFDNLVEDQNVEILKVLAFTKDEKARLDGKNKLENPFYELSISSSASDNLEISSRNAQKGIALKMFAENKGISMEEVMAIGDNFNDVSMLKAAGISVAMGNAEPEIKDICSYITKTNDENGVAFAINKFLKETVGK</sequence>
<dbReference type="Gene3D" id="3.40.50.1000">
    <property type="entry name" value="HAD superfamily/HAD-like"/>
    <property type="match status" value="1"/>
</dbReference>
<accession>A0A1S2M763</accession>
<dbReference type="SFLD" id="SFLDG01140">
    <property type="entry name" value="C2.B:_Phosphomannomutase_and_P"/>
    <property type="match status" value="1"/>
</dbReference>
<gene>
    <name evidence="1" type="ORF">BKP45_09915</name>
</gene>
<dbReference type="AlphaFoldDB" id="A0A1S2M763"/>
<evidence type="ECO:0000313" key="1">
    <source>
        <dbReference type="EMBL" id="OIJ20363.1"/>
    </source>
</evidence>